<keyword evidence="1" id="KW-0472">Membrane</keyword>
<protein>
    <submittedName>
        <fullName evidence="2">Uncharacterized protein</fullName>
    </submittedName>
</protein>
<name>A0A553PND5_TIGCA</name>
<dbReference type="AlphaFoldDB" id="A0A553PND5"/>
<evidence type="ECO:0000313" key="2">
    <source>
        <dbReference type="EMBL" id="TRY79186.1"/>
    </source>
</evidence>
<keyword evidence="3" id="KW-1185">Reference proteome</keyword>
<feature type="transmembrane region" description="Helical" evidence="1">
    <location>
        <begin position="205"/>
        <end position="226"/>
    </location>
</feature>
<feature type="transmembrane region" description="Helical" evidence="1">
    <location>
        <begin position="177"/>
        <end position="198"/>
    </location>
</feature>
<evidence type="ECO:0000313" key="3">
    <source>
        <dbReference type="Proteomes" id="UP000318571"/>
    </source>
</evidence>
<feature type="transmembrane region" description="Helical" evidence="1">
    <location>
        <begin position="238"/>
        <end position="262"/>
    </location>
</feature>
<evidence type="ECO:0000256" key="1">
    <source>
        <dbReference type="SAM" id="Phobius"/>
    </source>
</evidence>
<sequence>MNMCAQTPFRNTVQNHIVKHYTLYVVDMPWLNVELTDESLKMQIRQHEKESYINVIEKVHGNVLEDIVDALEGEFVDSEIRDIIHFLMPTQMKNLSFLDTLVQERRVIWPKEKSKFFTYPCLTLCCCKYDHKRGVIVYASIMTLLCVSFIVALAVFQSEIPKLEDHFSFTLPNHFNGLIFVVLGLNAVLHGTLIVGAWRHSCLWIAPWLTIFGAETLLLLGMSVRYSLASFLDADYELLVVASIGLVLWGFTCYFWFVVAALSIRYYNFMFSDEYYGIPKPSPGSSATQPSNTIEMTPR</sequence>
<reference evidence="2 3" key="1">
    <citation type="journal article" date="2018" name="Nat. Ecol. Evol.">
        <title>Genomic signatures of mitonuclear coevolution across populations of Tigriopus californicus.</title>
        <authorList>
            <person name="Barreto F.S."/>
            <person name="Watson E.T."/>
            <person name="Lima T.G."/>
            <person name="Willett C.S."/>
            <person name="Edmands S."/>
            <person name="Li W."/>
            <person name="Burton R.S."/>
        </authorList>
    </citation>
    <scope>NUCLEOTIDE SEQUENCE [LARGE SCALE GENOMIC DNA]</scope>
    <source>
        <strain evidence="2 3">San Diego</strain>
    </source>
</reference>
<feature type="transmembrane region" description="Helical" evidence="1">
    <location>
        <begin position="135"/>
        <end position="157"/>
    </location>
</feature>
<gene>
    <name evidence="2" type="ORF">TCAL_05852</name>
</gene>
<dbReference type="EMBL" id="VCGU01000002">
    <property type="protein sequence ID" value="TRY79186.1"/>
    <property type="molecule type" value="Genomic_DNA"/>
</dbReference>
<accession>A0A553PND5</accession>
<keyword evidence="1" id="KW-1133">Transmembrane helix</keyword>
<dbReference type="Proteomes" id="UP000318571">
    <property type="component" value="Chromosome 6"/>
</dbReference>
<comment type="caution">
    <text evidence="2">The sequence shown here is derived from an EMBL/GenBank/DDBJ whole genome shotgun (WGS) entry which is preliminary data.</text>
</comment>
<keyword evidence="1" id="KW-0812">Transmembrane</keyword>
<organism evidence="2 3">
    <name type="scientific">Tigriopus californicus</name>
    <name type="common">Marine copepod</name>
    <dbReference type="NCBI Taxonomy" id="6832"/>
    <lineage>
        <taxon>Eukaryota</taxon>
        <taxon>Metazoa</taxon>
        <taxon>Ecdysozoa</taxon>
        <taxon>Arthropoda</taxon>
        <taxon>Crustacea</taxon>
        <taxon>Multicrustacea</taxon>
        <taxon>Hexanauplia</taxon>
        <taxon>Copepoda</taxon>
        <taxon>Harpacticoida</taxon>
        <taxon>Harpacticidae</taxon>
        <taxon>Tigriopus</taxon>
    </lineage>
</organism>
<proteinExistence type="predicted"/>